<protein>
    <submittedName>
        <fullName evidence="1">(northern house mosquito) hypothetical protein</fullName>
    </submittedName>
</protein>
<dbReference type="EMBL" id="HBUE01312582">
    <property type="protein sequence ID" value="CAG6583953.1"/>
    <property type="molecule type" value="Transcribed_RNA"/>
</dbReference>
<evidence type="ECO:0000313" key="1">
    <source>
        <dbReference type="EMBL" id="CAG6583953.1"/>
    </source>
</evidence>
<dbReference type="EMBL" id="HBUE01206273">
    <property type="protein sequence ID" value="CAG6532081.1"/>
    <property type="molecule type" value="Transcribed_RNA"/>
</dbReference>
<organism evidence="1">
    <name type="scientific">Culex pipiens</name>
    <name type="common">House mosquito</name>
    <dbReference type="NCBI Taxonomy" id="7175"/>
    <lineage>
        <taxon>Eukaryota</taxon>
        <taxon>Metazoa</taxon>
        <taxon>Ecdysozoa</taxon>
        <taxon>Arthropoda</taxon>
        <taxon>Hexapoda</taxon>
        <taxon>Insecta</taxon>
        <taxon>Pterygota</taxon>
        <taxon>Neoptera</taxon>
        <taxon>Endopterygota</taxon>
        <taxon>Diptera</taxon>
        <taxon>Nematocera</taxon>
        <taxon>Culicoidea</taxon>
        <taxon>Culicidae</taxon>
        <taxon>Culicinae</taxon>
        <taxon>Culicini</taxon>
        <taxon>Culex</taxon>
        <taxon>Culex</taxon>
    </lineage>
</organism>
<dbReference type="AlphaFoldDB" id="A0A8D8K7Q0"/>
<proteinExistence type="predicted"/>
<name>A0A8D8K7Q0_CULPI</name>
<reference evidence="1" key="1">
    <citation type="submission" date="2021-05" db="EMBL/GenBank/DDBJ databases">
        <authorList>
            <person name="Alioto T."/>
            <person name="Alioto T."/>
            <person name="Gomez Garrido J."/>
        </authorList>
    </citation>
    <scope>NUCLEOTIDE SEQUENCE</scope>
</reference>
<accession>A0A8D8K7Q0</accession>
<sequence>MTAASAAIAAVSCSSTSSRRLCSDCSHRRRKLITVSSSCTQPGQICLGSGSSGAISIEQKVPSRPATVSFISVSLYTEMEHLSSVPSTVDMHVRHRFSICGRLNAHKLHK</sequence>